<organism evidence="5 6">
    <name type="scientific">Aspergillus fumigatus (strain CBS 144.89 / FGSC A1163 / CEA10)</name>
    <name type="common">Neosartorya fumigata</name>
    <dbReference type="NCBI Taxonomy" id="451804"/>
    <lineage>
        <taxon>Eukaryota</taxon>
        <taxon>Fungi</taxon>
        <taxon>Dikarya</taxon>
        <taxon>Ascomycota</taxon>
        <taxon>Pezizomycotina</taxon>
        <taxon>Eurotiomycetes</taxon>
        <taxon>Eurotiomycetidae</taxon>
        <taxon>Eurotiales</taxon>
        <taxon>Aspergillaceae</taxon>
        <taxon>Aspergillus</taxon>
        <taxon>Aspergillus subgen. Fumigati</taxon>
    </lineage>
</organism>
<dbReference type="Pfam" id="PF13202">
    <property type="entry name" value="EF-hand_5"/>
    <property type="match status" value="1"/>
</dbReference>
<dbReference type="Pfam" id="PF13405">
    <property type="entry name" value="EF-hand_6"/>
    <property type="match status" value="1"/>
</dbReference>
<proteinExistence type="predicted"/>
<dbReference type="SMART" id="SM00054">
    <property type="entry name" value="EFh"/>
    <property type="match status" value="2"/>
</dbReference>
<feature type="domain" description="EF-hand" evidence="4">
    <location>
        <begin position="42"/>
        <end position="77"/>
    </location>
</feature>
<dbReference type="PROSITE" id="PS00018">
    <property type="entry name" value="EF_HAND_1"/>
    <property type="match status" value="2"/>
</dbReference>
<feature type="domain" description="EF-hand" evidence="4">
    <location>
        <begin position="115"/>
        <end position="150"/>
    </location>
</feature>
<evidence type="ECO:0000259" key="4">
    <source>
        <dbReference type="PROSITE" id="PS50222"/>
    </source>
</evidence>
<dbReference type="InterPro" id="IPR050403">
    <property type="entry name" value="Myosin_RLC"/>
</dbReference>
<dbReference type="PROSITE" id="PS50222">
    <property type="entry name" value="EF_HAND_2"/>
    <property type="match status" value="2"/>
</dbReference>
<dbReference type="AlphaFoldDB" id="B0XMM9"/>
<reference evidence="5 6" key="1">
    <citation type="journal article" date="2008" name="PLoS Genet.">
        <title>Genomic islands in the pathogenic filamentous fungus Aspergillus fumigatus.</title>
        <authorList>
            <person name="Fedorova N.D."/>
            <person name="Khaldi N."/>
            <person name="Joardar V.S."/>
            <person name="Maiti R."/>
            <person name="Amedeo P."/>
            <person name="Anderson M.J."/>
            <person name="Crabtree J."/>
            <person name="Silva J.C."/>
            <person name="Badger J.H."/>
            <person name="Albarraq A."/>
            <person name="Angiuoli S."/>
            <person name="Bussey H."/>
            <person name="Bowyer P."/>
            <person name="Cotty P.J."/>
            <person name="Dyer P.S."/>
            <person name="Egan A."/>
            <person name="Galens K."/>
            <person name="Fraser-Liggett C.M."/>
            <person name="Haas B.J."/>
            <person name="Inman J.M."/>
            <person name="Kent R."/>
            <person name="Lemieux S."/>
            <person name="Malavazi I."/>
            <person name="Orvis J."/>
            <person name="Roemer T."/>
            <person name="Ronning C.M."/>
            <person name="Sundaram J.P."/>
            <person name="Sutton G."/>
            <person name="Turner G."/>
            <person name="Venter J.C."/>
            <person name="White O.R."/>
            <person name="Whitty B.R."/>
            <person name="Youngman P."/>
            <person name="Wolfe K.H."/>
            <person name="Goldman G.H."/>
            <person name="Wortman J.R."/>
            <person name="Jiang B."/>
            <person name="Denning D.W."/>
            <person name="Nierman W.C."/>
        </authorList>
    </citation>
    <scope>NUCLEOTIDE SEQUENCE [LARGE SCALE GENOMIC DNA]</scope>
    <source>
        <strain evidence="6">CBS 144.89 / FGSC A1163 / CEA10</strain>
    </source>
</reference>
<evidence type="ECO:0000313" key="6">
    <source>
        <dbReference type="Proteomes" id="UP000001699"/>
    </source>
</evidence>
<dbReference type="Proteomes" id="UP000001699">
    <property type="component" value="Unassembled WGS sequence"/>
</dbReference>
<accession>B0XMM9</accession>
<dbReference type="FunFam" id="1.10.238.10:FF:000003">
    <property type="entry name" value="Calmodulin A"/>
    <property type="match status" value="1"/>
</dbReference>
<evidence type="ECO:0000256" key="3">
    <source>
        <dbReference type="SAM" id="MobiDB-lite"/>
    </source>
</evidence>
<keyword evidence="1" id="KW-0677">Repeat</keyword>
<protein>
    <submittedName>
        <fullName evidence="5">Calmodulin, putative</fullName>
    </submittedName>
</protein>
<evidence type="ECO:0000256" key="2">
    <source>
        <dbReference type="ARBA" id="ARBA00022837"/>
    </source>
</evidence>
<keyword evidence="2" id="KW-0106">Calcium</keyword>
<feature type="region of interest" description="Disordered" evidence="3">
    <location>
        <begin position="1"/>
        <end position="20"/>
    </location>
</feature>
<dbReference type="OrthoDB" id="429467at2759"/>
<evidence type="ECO:0000313" key="5">
    <source>
        <dbReference type="EMBL" id="EDP55634.1"/>
    </source>
</evidence>
<dbReference type="InterPro" id="IPR011992">
    <property type="entry name" value="EF-hand-dom_pair"/>
</dbReference>
<dbReference type="PANTHER" id="PTHR23049">
    <property type="entry name" value="MYOSIN REGULATORY LIGHT CHAIN 2"/>
    <property type="match status" value="1"/>
</dbReference>
<sequence>MTMGPLRRAMTESHNPGLPGRYPNTTNMMAASSDAAARLAPAQLREIREAFQVLDRDNDGSVNKDDVADVLVNIGNYNSGQDASIISQFFPPGSDQTINFPTFLNILSSLLAPLSSRQELMNALAAFDDDDSGQIDVAELRDTLLHTASEDGQLPLTEKDINEVLSGFTGRRVFSSKAGKLSTGGKRGEVFRYQEFIDSAIGGSASGRRDPDTVAR</sequence>
<name>B0XMM9_ASPFC</name>
<dbReference type="GO" id="GO:0005509">
    <property type="term" value="F:calcium ion binding"/>
    <property type="evidence" value="ECO:0007669"/>
    <property type="project" value="InterPro"/>
</dbReference>
<dbReference type="Gene3D" id="1.10.238.10">
    <property type="entry name" value="EF-hand"/>
    <property type="match status" value="1"/>
</dbReference>
<dbReference type="HOGENOM" id="CLU_061288_9_2_1"/>
<dbReference type="PhylomeDB" id="B0XMM9"/>
<dbReference type="SUPFAM" id="SSF47473">
    <property type="entry name" value="EF-hand"/>
    <property type="match status" value="1"/>
</dbReference>
<dbReference type="InterPro" id="IPR002048">
    <property type="entry name" value="EF_hand_dom"/>
</dbReference>
<keyword evidence="6" id="KW-1185">Reference proteome</keyword>
<gene>
    <name evidence="5" type="ORF">AFUB_003310</name>
</gene>
<dbReference type="EMBL" id="DS499594">
    <property type="protein sequence ID" value="EDP55634.1"/>
    <property type="molecule type" value="Genomic_DNA"/>
</dbReference>
<evidence type="ECO:0000256" key="1">
    <source>
        <dbReference type="ARBA" id="ARBA00022737"/>
    </source>
</evidence>
<dbReference type="InterPro" id="IPR018247">
    <property type="entry name" value="EF_Hand_1_Ca_BS"/>
</dbReference>